<dbReference type="EMBL" id="PJTB01000001">
    <property type="protein sequence ID" value="PWX41917.1"/>
    <property type="molecule type" value="Genomic_DNA"/>
</dbReference>
<feature type="domain" description="DUF2357" evidence="2">
    <location>
        <begin position="130"/>
        <end position="288"/>
    </location>
</feature>
<evidence type="ECO:0000313" key="3">
    <source>
        <dbReference type="EMBL" id="PWX41917.1"/>
    </source>
</evidence>
<evidence type="ECO:0000313" key="4">
    <source>
        <dbReference type="Proteomes" id="UP000247117"/>
    </source>
</evidence>
<proteinExistence type="predicted"/>
<sequence length="625" mass="74840">MATHYNNFEVSFHKQYNNEVNYLNFYEDLKSIDYEKIVEIEENSIIYLRFQGEDKSAELYMDELDLILFEYLENHEYKNDNIHLLRNGEIYLSPSEEEIPLCKEGVSPFIPGIYLIKVISFGKEFYGAFKVVNKMITCDEANEIRRELEEEVEGISFEFIKKKFDVYDKELLLDLPKGLYKFFVIVNEFKNIMNSLMELRVRPNYKIIKSYKQISKERVKYIDNVTIRNHLSNSEKPGFMKVPIKIMEYDLPENRWVKKIVLEMLSLLNDFIKEIEIIAIKKNKRIEEIKRYSYEGSNNIILNKEKNALQYIIELRNKAFKMKSSIDILKSTKWYGSIKSVETYTLPHVLIQDSRYNILYKVYERLHSKEFNFNDDEKISLQWKRTDKLYEMWCYIKVCNILEDIGYSISSELENSSRGILNSMCQPKDFIFNPSKRRKNSFSYDLEENSFRSFEKDDIKIRFYYDSKIPNCSEKSDFYSNPMFIRASNNKPDGRLDLYKNERYLGSIIFEFKYRIREMLWNNYTFYKHLDQGIYKQLIAYGTSCASKFILKSKDESTEKRHPIFPVNKVIILYPKSKYDFINLDEVEDYNLKFIKVKPGKNLKLLEEELKEEIEAIIEKVALLK</sequence>
<dbReference type="Pfam" id="PF09823">
    <property type="entry name" value="DUF2357"/>
    <property type="match status" value="1"/>
</dbReference>
<protein>
    <recommendedName>
        <fullName evidence="2">DUF2357 domain-containing protein</fullName>
    </recommendedName>
</protein>
<keyword evidence="1" id="KW-0175">Coiled coil</keyword>
<dbReference type="InterPro" id="IPR018633">
    <property type="entry name" value="DUF2357"/>
</dbReference>
<accession>A0AB37CAA5</accession>
<gene>
    <name evidence="3" type="ORF">CYK91_01975</name>
</gene>
<dbReference type="AlphaFoldDB" id="A0AB37CAA5"/>
<organism evidence="3 4">
    <name type="scientific">Clostridium perfringens</name>
    <dbReference type="NCBI Taxonomy" id="1502"/>
    <lineage>
        <taxon>Bacteria</taxon>
        <taxon>Bacillati</taxon>
        <taxon>Bacillota</taxon>
        <taxon>Clostridia</taxon>
        <taxon>Eubacteriales</taxon>
        <taxon>Clostridiaceae</taxon>
        <taxon>Clostridium</taxon>
    </lineage>
</organism>
<comment type="caution">
    <text evidence="3">The sequence shown here is derived from an EMBL/GenBank/DDBJ whole genome shotgun (WGS) entry which is preliminary data.</text>
</comment>
<dbReference type="RefSeq" id="WP_110083149.1">
    <property type="nucleotide sequence ID" value="NZ_CP017106.1"/>
</dbReference>
<reference evidence="3 4" key="1">
    <citation type="journal article" date="2018" name="BMC Genomics">
        <title>Whole genome analysis reveals the diversity and evolutionary relationships between necrotic enteritis-causing strains of Clostridium perfringens.</title>
        <authorList>
            <person name="Lacey J.A."/>
            <person name="Allnutt T.R."/>
            <person name="Vezina B."/>
            <person name="Van T.T.H."/>
            <person name="Stent T."/>
            <person name="Han X."/>
            <person name="Rood J.I."/>
            <person name="Wade B."/>
            <person name="Keyburn A.L."/>
            <person name="Seeman T."/>
            <person name="Chen H."/>
            <person name="Haring V."/>
            <person name="Johanesen P.A."/>
            <person name="Lyras D."/>
            <person name="Moore R.J."/>
        </authorList>
    </citation>
    <scope>NUCLEOTIDE SEQUENCE [LARGE SCALE GENOMIC DNA]</scope>
    <source>
        <strain evidence="3 4">EUR-NE15</strain>
    </source>
</reference>
<name>A0AB37CAA5_CLOPF</name>
<evidence type="ECO:0000256" key="1">
    <source>
        <dbReference type="SAM" id="Coils"/>
    </source>
</evidence>
<evidence type="ECO:0000259" key="2">
    <source>
        <dbReference type="Pfam" id="PF09823"/>
    </source>
</evidence>
<dbReference type="Proteomes" id="UP000247117">
    <property type="component" value="Unassembled WGS sequence"/>
</dbReference>
<feature type="coiled-coil region" evidence="1">
    <location>
        <begin position="131"/>
        <end position="158"/>
    </location>
</feature>